<proteinExistence type="predicted"/>
<dbReference type="AlphaFoldDB" id="A0AAV4A7R6"/>
<gene>
    <name evidence="1" type="ORF">PoB_002993000</name>
</gene>
<evidence type="ECO:0000313" key="1">
    <source>
        <dbReference type="EMBL" id="GFO03425.1"/>
    </source>
</evidence>
<protein>
    <submittedName>
        <fullName evidence="1">Reverse transcriptase</fullName>
    </submittedName>
</protein>
<organism evidence="1 2">
    <name type="scientific">Plakobranchus ocellatus</name>
    <dbReference type="NCBI Taxonomy" id="259542"/>
    <lineage>
        <taxon>Eukaryota</taxon>
        <taxon>Metazoa</taxon>
        <taxon>Spiralia</taxon>
        <taxon>Lophotrochozoa</taxon>
        <taxon>Mollusca</taxon>
        <taxon>Gastropoda</taxon>
        <taxon>Heterobranchia</taxon>
        <taxon>Euthyneura</taxon>
        <taxon>Panpulmonata</taxon>
        <taxon>Sacoglossa</taxon>
        <taxon>Placobranchoidea</taxon>
        <taxon>Plakobranchidae</taxon>
        <taxon>Plakobranchus</taxon>
    </lineage>
</organism>
<keyword evidence="1" id="KW-0695">RNA-directed DNA polymerase</keyword>
<name>A0AAV4A7R6_9GAST</name>
<reference evidence="1 2" key="1">
    <citation type="journal article" date="2021" name="Elife">
        <title>Chloroplast acquisition without the gene transfer in kleptoplastic sea slugs, Plakobranchus ocellatus.</title>
        <authorList>
            <person name="Maeda T."/>
            <person name="Takahashi S."/>
            <person name="Yoshida T."/>
            <person name="Shimamura S."/>
            <person name="Takaki Y."/>
            <person name="Nagai Y."/>
            <person name="Toyoda A."/>
            <person name="Suzuki Y."/>
            <person name="Arimoto A."/>
            <person name="Ishii H."/>
            <person name="Satoh N."/>
            <person name="Nishiyama T."/>
            <person name="Hasebe M."/>
            <person name="Maruyama T."/>
            <person name="Minagawa J."/>
            <person name="Obokata J."/>
            <person name="Shigenobu S."/>
        </authorList>
    </citation>
    <scope>NUCLEOTIDE SEQUENCE [LARGE SCALE GENOMIC DNA]</scope>
</reference>
<dbReference type="EMBL" id="BLXT01003725">
    <property type="protein sequence ID" value="GFO03425.1"/>
    <property type="molecule type" value="Genomic_DNA"/>
</dbReference>
<evidence type="ECO:0000313" key="2">
    <source>
        <dbReference type="Proteomes" id="UP000735302"/>
    </source>
</evidence>
<keyword evidence="1" id="KW-0548">Nucleotidyltransferase</keyword>
<keyword evidence="2" id="KW-1185">Reference proteome</keyword>
<accession>A0AAV4A7R6</accession>
<comment type="caution">
    <text evidence="1">The sequence shown here is derived from an EMBL/GenBank/DDBJ whole genome shotgun (WGS) entry which is preliminary data.</text>
</comment>
<dbReference type="Proteomes" id="UP000735302">
    <property type="component" value="Unassembled WGS sequence"/>
</dbReference>
<keyword evidence="1" id="KW-0808">Transferase</keyword>
<sequence>MNGKSGAEALEQASMDLQTIDKNGLPGKNKVWCLQFMLIPKLLWPLLLYEISTSTVESTEAKINRFTRKWQGFSPELTDDILLQSKAETSPDVNS</sequence>
<dbReference type="GO" id="GO:0003964">
    <property type="term" value="F:RNA-directed DNA polymerase activity"/>
    <property type="evidence" value="ECO:0007669"/>
    <property type="project" value="UniProtKB-KW"/>
</dbReference>